<evidence type="ECO:0000259" key="4">
    <source>
        <dbReference type="Pfam" id="PF24547"/>
    </source>
</evidence>
<dbReference type="Gene3D" id="2.60.40.10">
    <property type="entry name" value="Immunoglobulins"/>
    <property type="match status" value="11"/>
</dbReference>
<dbReference type="Pfam" id="PF24547">
    <property type="entry name" value="DUF7601"/>
    <property type="match status" value="1"/>
</dbReference>
<proteinExistence type="predicted"/>
<feature type="domain" description="SpaA-like prealbumin fold" evidence="3">
    <location>
        <begin position="4416"/>
        <end position="4487"/>
    </location>
</feature>
<dbReference type="EMBL" id="QSON01000004">
    <property type="protein sequence ID" value="RGJ05141.1"/>
    <property type="molecule type" value="Genomic_DNA"/>
</dbReference>
<feature type="domain" description="SpaA-like prealbumin fold" evidence="3">
    <location>
        <begin position="4230"/>
        <end position="4316"/>
    </location>
</feature>
<comment type="caution">
    <text evidence="5">The sequence shown here is derived from an EMBL/GenBank/DDBJ whole genome shotgun (WGS) entry which is preliminary data.</text>
</comment>
<feature type="compositionally biased region" description="Low complexity" evidence="1">
    <location>
        <begin position="707"/>
        <end position="740"/>
    </location>
</feature>
<accession>A0A374P8U1</accession>
<evidence type="ECO:0000256" key="1">
    <source>
        <dbReference type="SAM" id="MobiDB-lite"/>
    </source>
</evidence>
<feature type="domain" description="SpaA-like prealbumin fold" evidence="3">
    <location>
        <begin position="3322"/>
        <end position="3409"/>
    </location>
</feature>
<feature type="domain" description="SpaA-like prealbumin fold" evidence="3">
    <location>
        <begin position="3426"/>
        <end position="3519"/>
    </location>
</feature>
<protein>
    <submittedName>
        <fullName evidence="5">Cell wall protein</fullName>
    </submittedName>
</protein>
<dbReference type="InterPro" id="IPR041033">
    <property type="entry name" value="SpaA_PFL_dom_1"/>
</dbReference>
<feature type="domain" description="DUF7601" evidence="4">
    <location>
        <begin position="3775"/>
        <end position="3881"/>
    </location>
</feature>
<keyword evidence="2" id="KW-1133">Transmembrane helix</keyword>
<evidence type="ECO:0000313" key="6">
    <source>
        <dbReference type="Proteomes" id="UP000263014"/>
    </source>
</evidence>
<feature type="region of interest" description="Disordered" evidence="1">
    <location>
        <begin position="672"/>
        <end position="740"/>
    </location>
</feature>
<dbReference type="InterPro" id="IPR055382">
    <property type="entry name" value="DUF7601"/>
</dbReference>
<reference evidence="5 6" key="1">
    <citation type="submission" date="2018-08" db="EMBL/GenBank/DDBJ databases">
        <title>A genome reference for cultivated species of the human gut microbiota.</title>
        <authorList>
            <person name="Zou Y."/>
            <person name="Xue W."/>
            <person name="Luo G."/>
        </authorList>
    </citation>
    <scope>NUCLEOTIDE SEQUENCE [LARGE SCALE GENOMIC DNA]</scope>
    <source>
        <strain evidence="5 6">TM09-12</strain>
    </source>
</reference>
<gene>
    <name evidence="5" type="ORF">DXD79_09540</name>
</gene>
<dbReference type="Gene3D" id="2.60.40.1140">
    <property type="entry name" value="Collagen-binding surface protein Cna, B-type domain"/>
    <property type="match status" value="1"/>
</dbReference>
<sequence>MRKGMWKETAKRLSSILLAGMILTTTVAPPVFAVHTYYWPDAISADAMEIKNWTWKAEGEAAALAPSVGLIPTGLSQQETALMGGYTSKFWFQDEKAKTITIPGTSAELDFSKFHHRYFACADSHNTGFFAPVGAQIAFQKMYYPTNNLGDYPDFLKNAPMDMKTKKFALLLVALISAAYETPSTADLRDSDRMSMYYYLLWASIWSNDKYVDQGMFTGESPEGDWDFIQYFVRTMLNSRLNPDPYGSTAIYDAFRDEGPAQKYFFNCWKAAKFLSSFDYSVDMGSVLPVSEPALDGDGMYHMTFRYGDLSDYEKEVYRRMTAENLAPGWAYSNDGSTIDFKSADGVSDGNAIATLKLQENSEEDRFYNCGFGVGGLAGFRGCAKRGKNGDFGWGNTQVYFSAVSEPLELLVGGRVPLKPSGDWEIDVHRYEHTETWEAHYNIQLRKYDSETGQPLAGSKWDILEAFDDTQLDDTSLETSDNWANRGGSQFLKWDGWDYGEGNPDGDAANNPCSWDINVTNEDGILMLGDNEENASEQRAHTDTKVYTYTKGYCGGHPEPEIEESGDPDIDAENEAAAKEAWQKEVDYCETLAEQGGFFHSLDAGEAKEQLEADRDKFYNQFISLKYEYSAVELTPRPGYTNHGSHTDDIPIEIKTVTSSEYKDGVYNKELSLHKTKDEPQGTESSDAFAPEKNNNFVEKEALDKIATPSDATSSDATSSDATPSNATPSNTAASNATASNAKKRTGLLTKLKALFEVPRTLIERNINNRSLLIDDEEVMKRVNFEPSEVETHVPGDKGITDHTFIVYDHRTEGEIHINKRDLYLQAGENKDYYAYGDSMGDGTLEGAVYGLYALKDINHPDGCTGTVYQKDDLVAVASTDRNGDASFMAFTEAPGMIWNYKSGKIEKRPEAFPGPQNLCRNRADADKVKDIENYVGFDSKGNFIHLTDSVAGDGSGYWKFSSNQSGIEGLKGSYAAYPVSDNDKNNGNCWIGRPLIVEENGTTYYVKELARSEGYELSVNGKTNSITNGRDNYEGEYQEADVAIGKITLDMVGNGNYFDVTAYQADHDITLHGIKFPEGAVFELSTSEKVPEKITVPVYRTVLKPVMAAAGTFVYQSGQKVAAVRGDVVTFPEGQSYRVNAVSAREEKTIGVKPMNYHTMGTPAVTELFSGGSPKDFQALYNMELDNLGYKEPEADAPWVRVKLSGTTDTEWILSITEAMKAHSLQYFNSLRISDMEQTGGELYAIMRYEWKIYDDSRDDAVYNPEKDCLYVKKDSGNGYFVYVPYDEPASNPAVLSYRMKNGFLERATLKEQNIDGLNVSYPSKLPESFAMVTARTPSYWIYAPGEQQIDDAGNFKYSEETIVDYVEQEGFKTVEKKIRLTSTYDTAKEIYVVTLPSDAFKETDTVRLKVSDDGSGKYSIKQAYIDQSFFACQPLQREADSYIQNVTLTPPTIDQPWQDGNTRTEPADVMERPIMQKIKVVKDILVEEGARYEDNTFADSGHEDYFTQNGGGTKDNVSFRPNFRFKIYLRSNLEQLYRTEDGEIEWLDRNGNTVDAAAYRAAYPARVQKIYTKVLHRTDLHSRRSNRDAIANQELYGFTDGLINENQETGYTAILETTLSHETDANGNEKETRRLNYEKFFDAVRVANQDKWDKAKQERTSFKPFAFIRRLLFGTAGSECIYPAEHNNTEIQNKANTSVIAKENSDRSDSVRQFAIQWYLDREVEKLVRENFTGETEIAAGHEGYQDEVYDTALKAAVIKAENYLKPFFHYDLDEIYAIEWDSESDGGRDKDKTTLSADKEEAAFGYCYGISEYLPYGTYVTVEQQPMDKELGDFLNKHYAIDAPKEIELPAVYEDEKTGDGITPERLSRYYNYNTNLSAADLTAKYFIRFNEEWPGEIDENVKDYVIKAHGYLGDYEIYKYGLDLNKIAGTALGDPYKTPHFEITQSEYDPLKDYYHTIVFPEEDGGNPNSHYLADDVNHGVTAPNGTEYERDGIERIYRYGSVSENKQTYDAVSYSGEYEAQYQDHVSAMEGMQTAYDGKYASMLVPWTITEPVSEEHDTIQNPDGSASGVGYGYRKFRNTFYRSRLRIEKLDSETGENILHDGAVFTVYAAEREDGEKTDGRVKFYKTDTLIKGSREFLEAMGAKEITKAARALPGIGGLWTGIVEAGTPVCRESEQIIMTNANGRRTGGFEAYTTTRDGLQAEEENPSEKSWQDQNTGYLITPQPLGAGTYVLCEMRPPSGYVRTKPVAIEIYSDKISYYLNGNQDGRVVAAVYEDGTVLRPEGAKDTARVYVGNTPIRLEISKLKDRDRTVTYRTQTRVDGSETELKAKYGQENLEFAYKEGSYLNYAWYKGTAEYLESRKLAGDAVEPVCIDGIFAGYGLITRPLDTADDTNRYVSGAKMALYDAVEVKSNGDSGDYGYDGVEVLRDRNNNVQSIKLLEGYAGNTVEFVNLVDIEGSLSGSTGHGTWTYRTVERKDTDILYYSLGGLRVTELGRDGNVYGYDRDGNRIQVRNQKSVYAIKNGHPVFELTGGDLEHAVYSSLDKCFKLQEGTKLYHVDSDGNRDAKIDPATGMAYTTEVGTDQRGKKYERILVWPVNVSKTVNGAVIAQEKIKTYRIASIHADTEAEYTIGTYDGTMLKKSVNPVVGSHGLPDYYQRSDQVYKKGEPVYDIDHDYVRYRYYDLLPAFNRNAYRINNQWDLRNVGEKEDPADDKKLFHRQGEAWIMENTWMSGDEYPNDPFNVDLTTGRADMLKRVIPGTYIMEEVEPPAGYVKGFPVGITVKETKQVQNAELEDEKIKIEIVKTDAADQYRIDVISDYQGILKTTEPKGAYSYGQISGAHLALYKARRKYTTDTVTYPSGYYLEKTENTPAKWTVENSEDNSPVIVTADWITDGKPKYFEGIPAGDYILEEIEASSGYVRHSMELEVKKTGEVQTFHMKDDHTKLEVFKYCMDGNGNMIPLPMEYSAGLALYRAETDEDGNIKMNGGEPQYVKDQLIDEWMTDDLKAYTEDYEISPKWLDRMKAFFGLAVNQSSFILDFENTYRKLGDNFVWLTWHTKAGKKSAERISSIKMDVTDSAVQLWRTDDGKMIRITIYRNVHNGSLDEDGQLPLNFEYQFNYRELAAGLKSYDTLEGVHRIDYLPFTDIKDGRKVGNYVLIEAEVPEGFERTKPKAVVLEENGSVQRFSLENVEKYVSILKVISDGTNEYAVEGVKMALYRPGTDGSFIHDERNLIERWISGADGRFTEEEWFLGNIPEGFRVGDIRPHQISKIPDGTYYIVEEEVPPYMAKREPVKIEIGGDTATIIRVVNQPAQGRLELLKKAADTGELLENARFLITNRDTKEEWYITTGHNGRAELKNLAVGEVRADGTINPYTYTIEEVSPPDYYQISGGKKFFTFDGTADSQVVTYTHAVENYPTQIHFKKTNFDTGMALEGAKIAVYHAVAIDGEYVKNGEAIEINRSGPEGFTIKKKLSAGHVYIMEEMEAPTGIHLSPPVIFTVNQAGTGISNIRNNFSVLECSSAGGTIESLTVFGRAADKTFTVLKDLDTGEVLPDIISSTDILLTADDGIEEGHLYEITEYTRYSDGNTEMSKKETRRIWFDENGTFLLPSRTYLGTRLQLENQARDELDTWTVENGSFKHVIENPVTKERAVAEVTGTVGNGQMPVTNGDVIKYVITYENSGLEKADLIVSTKLEKGLEFMRSSGNPVKTEGILTWQIHDAEPHSVGHLELAALVSGQMGASARAVFTVSSPTNLTETILENPIAPKGSLTVRNHISGTGRNPQDTFTYQMRFLDSSGKLLSGYQNYTGTKEGRIKGMGQITLKGDEYVIFPGLPYGTEYAIIQEVNRDYETVTRELAGAISKEARGAVFENNRNDETVREVLTAGGNYRLTETTGYTDGMEQTTGIYRFTLNESGKIDNVDMEDRPVKLYFSKIDIAAGDEISGGIYAVVDAETENEIYRFTKAESVPVLIPADVLIPGKEYILREGTPPDGYSREEDIRFTVNEAGIPETIIMQDRKTRIYLEKLDADTGESVTGGYYCVRDIESGETVFCYTASGKPVLAEGILAAGRTYELAEEKPPAGYGYCESIVFTVPLEPETITVRMKDKKTEIIVKKLTLPSPANASPSDAERQKPGFILQILNKDKSPAKAVRDFSGFKAGEELVFTTELEFKTISGQLAAGGEYWLHEVKPRDGYAFAEDVPFTVGRDGSHDIVIMVDKPTHVVLSKKELTGSRELPGNHMAVLDEDGKVLERWISGERPHDITAKLIAGKTYYLCEETPEAGYAYAEKVPFTVSEDGSTDLVEMKNDMTRVRINKKDESGNTVKGAVLQVLTFEKDKIIFEFETTGEPVEVTGKLTAGETYYLHEKQSPPGYLPAADISFTVPRKNQQIEVTMIDLKRHDSEINTMYLMKTDAETGKGLEGFEFTVTGPGGNTYTVITNKEGKAEFSMPSDGIYTFRETKRKAGYLISEETYTFTILNGRVTGDSMILVADQPLPPEEPDDTRRVGRITASYKSGFRGMICAAEETSHPTGERTGDEYPLGAVLAAMLLCLAGLVYRLRRTDSRKHDREGSR</sequence>
<name>A0A374P8U1_9FIRM</name>
<dbReference type="Pfam" id="PF17802">
    <property type="entry name" value="SpaA"/>
    <property type="match status" value="6"/>
</dbReference>
<feature type="domain" description="SpaA-like prealbumin fold" evidence="3">
    <location>
        <begin position="4319"/>
        <end position="4404"/>
    </location>
</feature>
<dbReference type="Proteomes" id="UP000263014">
    <property type="component" value="Unassembled WGS sequence"/>
</dbReference>
<evidence type="ECO:0000313" key="5">
    <source>
        <dbReference type="EMBL" id="RGJ05141.1"/>
    </source>
</evidence>
<keyword evidence="2" id="KW-0812">Transmembrane</keyword>
<dbReference type="SUPFAM" id="SSF49478">
    <property type="entry name" value="Cna protein B-type domain"/>
    <property type="match status" value="1"/>
</dbReference>
<dbReference type="RefSeq" id="WP_117631288.1">
    <property type="nucleotide sequence ID" value="NZ_QSON01000004.1"/>
</dbReference>
<organism evidence="5 6">
    <name type="scientific">Hungatella hathewayi</name>
    <dbReference type="NCBI Taxonomy" id="154046"/>
    <lineage>
        <taxon>Bacteria</taxon>
        <taxon>Bacillati</taxon>
        <taxon>Bacillota</taxon>
        <taxon>Clostridia</taxon>
        <taxon>Lachnospirales</taxon>
        <taxon>Lachnospiraceae</taxon>
        <taxon>Hungatella</taxon>
    </lineage>
</organism>
<feature type="domain" description="SpaA-like prealbumin fold" evidence="3">
    <location>
        <begin position="2878"/>
        <end position="2947"/>
    </location>
</feature>
<feature type="transmembrane region" description="Helical" evidence="2">
    <location>
        <begin position="4547"/>
        <end position="4567"/>
    </location>
</feature>
<evidence type="ECO:0000259" key="3">
    <source>
        <dbReference type="Pfam" id="PF17802"/>
    </source>
</evidence>
<keyword evidence="2" id="KW-0472">Membrane</keyword>
<evidence type="ECO:0000256" key="2">
    <source>
        <dbReference type="SAM" id="Phobius"/>
    </source>
</evidence>
<dbReference type="InterPro" id="IPR013783">
    <property type="entry name" value="Ig-like_fold"/>
</dbReference>